<protein>
    <submittedName>
        <fullName evidence="1">Uncharacterized protein</fullName>
    </submittedName>
</protein>
<gene>
    <name evidence="1" type="ORF">S06H3_20857</name>
</gene>
<comment type="caution">
    <text evidence="1">The sequence shown here is derived from an EMBL/GenBank/DDBJ whole genome shotgun (WGS) entry which is preliminary data.</text>
</comment>
<accession>X1M836</accession>
<proteinExistence type="predicted"/>
<dbReference type="EMBL" id="BARV01010861">
    <property type="protein sequence ID" value="GAI02499.1"/>
    <property type="molecule type" value="Genomic_DNA"/>
</dbReference>
<evidence type="ECO:0000313" key="1">
    <source>
        <dbReference type="EMBL" id="GAI02499.1"/>
    </source>
</evidence>
<name>X1M836_9ZZZZ</name>
<organism evidence="1">
    <name type="scientific">marine sediment metagenome</name>
    <dbReference type="NCBI Taxonomy" id="412755"/>
    <lineage>
        <taxon>unclassified sequences</taxon>
        <taxon>metagenomes</taxon>
        <taxon>ecological metagenomes</taxon>
    </lineage>
</organism>
<reference evidence="1" key="1">
    <citation type="journal article" date="2014" name="Front. Microbiol.">
        <title>High frequency of phylogenetically diverse reductive dehalogenase-homologous genes in deep subseafloor sedimentary metagenomes.</title>
        <authorList>
            <person name="Kawai M."/>
            <person name="Futagami T."/>
            <person name="Toyoda A."/>
            <person name="Takaki Y."/>
            <person name="Nishi S."/>
            <person name="Hori S."/>
            <person name="Arai W."/>
            <person name="Tsubouchi T."/>
            <person name="Morono Y."/>
            <person name="Uchiyama I."/>
            <person name="Ito T."/>
            <person name="Fujiyama A."/>
            <person name="Inagaki F."/>
            <person name="Takami H."/>
        </authorList>
    </citation>
    <scope>NUCLEOTIDE SEQUENCE</scope>
    <source>
        <strain evidence="1">Expedition CK06-06</strain>
    </source>
</reference>
<dbReference type="AlphaFoldDB" id="X1M836"/>
<sequence length="162" mass="16880">MALVTDGYELSIVIKDTGNNATVKKYELTAVTAAAAETDALAIIAVLNPVTEGTISSYRVSHKFQEDDFSFPAAAAIEQKASIVALIDGEAVKTCTEKIPSPDVGIMQGADGEAFNLVDIADTALLAYLLVFQTGGEATISDGEVMGAPLRGKRITVGSRKG</sequence>